<gene>
    <name evidence="2" type="ORF">A3C25_00815</name>
</gene>
<dbReference type="EMBL" id="MFZO01000044">
    <property type="protein sequence ID" value="OGK23642.1"/>
    <property type="molecule type" value="Genomic_DNA"/>
</dbReference>
<name>A0A1F7GYP6_9BACT</name>
<proteinExistence type="predicted"/>
<dbReference type="PANTHER" id="PTHR12277">
    <property type="entry name" value="ALPHA/BETA HYDROLASE DOMAIN-CONTAINING PROTEIN"/>
    <property type="match status" value="1"/>
</dbReference>
<sequence length="253" mass="28481">MQFNLVLKSKSGKQISILVFESSTSPKLTLIESHGGYLGSKEKVAEDNKTLVDWALKNNINYISIDLSNNGTQKDQPVTELRYSHRVKDVETVVDFVKEKYNSPIILIGSSLGGLITLNAAVYSDNIKGLILNCSAVKAHICIEQTMDQSEFKNWKTKDIAIVWGVPMKYDFYQDVVDLNAMKVIPKLKMPILWFHGTDDMTVPITQAFEAKHNNSNIELVDITGGGHRFGDKMKPGEWEEKVENFILKTLNN</sequence>
<organism evidence="2 3">
    <name type="scientific">Candidatus Roizmanbacteria bacterium RIFCSPHIGHO2_02_FULL_38_11</name>
    <dbReference type="NCBI Taxonomy" id="1802039"/>
    <lineage>
        <taxon>Bacteria</taxon>
        <taxon>Candidatus Roizmaniibacteriota</taxon>
    </lineage>
</organism>
<dbReference type="Proteomes" id="UP000177913">
    <property type="component" value="Unassembled WGS sequence"/>
</dbReference>
<evidence type="ECO:0000313" key="2">
    <source>
        <dbReference type="EMBL" id="OGK23642.1"/>
    </source>
</evidence>
<accession>A0A1F7GYP6</accession>
<protein>
    <recommendedName>
        <fullName evidence="1">Serine aminopeptidase S33 domain-containing protein</fullName>
    </recommendedName>
</protein>
<evidence type="ECO:0000259" key="1">
    <source>
        <dbReference type="Pfam" id="PF12146"/>
    </source>
</evidence>
<feature type="domain" description="Serine aminopeptidase S33" evidence="1">
    <location>
        <begin position="52"/>
        <end position="141"/>
    </location>
</feature>
<evidence type="ECO:0000313" key="3">
    <source>
        <dbReference type="Proteomes" id="UP000177913"/>
    </source>
</evidence>
<dbReference type="AlphaFoldDB" id="A0A1F7GYP6"/>
<dbReference type="Gene3D" id="3.40.50.1820">
    <property type="entry name" value="alpha/beta hydrolase"/>
    <property type="match status" value="1"/>
</dbReference>
<dbReference type="SUPFAM" id="SSF53474">
    <property type="entry name" value="alpha/beta-Hydrolases"/>
    <property type="match status" value="1"/>
</dbReference>
<dbReference type="Pfam" id="PF12146">
    <property type="entry name" value="Hydrolase_4"/>
    <property type="match status" value="1"/>
</dbReference>
<dbReference type="InterPro" id="IPR029058">
    <property type="entry name" value="AB_hydrolase_fold"/>
</dbReference>
<comment type="caution">
    <text evidence="2">The sequence shown here is derived from an EMBL/GenBank/DDBJ whole genome shotgun (WGS) entry which is preliminary data.</text>
</comment>
<reference evidence="2 3" key="1">
    <citation type="journal article" date="2016" name="Nat. Commun.">
        <title>Thousands of microbial genomes shed light on interconnected biogeochemical processes in an aquifer system.</title>
        <authorList>
            <person name="Anantharaman K."/>
            <person name="Brown C.T."/>
            <person name="Hug L.A."/>
            <person name="Sharon I."/>
            <person name="Castelle C.J."/>
            <person name="Probst A.J."/>
            <person name="Thomas B.C."/>
            <person name="Singh A."/>
            <person name="Wilkins M.J."/>
            <person name="Karaoz U."/>
            <person name="Brodie E.L."/>
            <person name="Williams K.H."/>
            <person name="Hubbard S.S."/>
            <person name="Banfield J.F."/>
        </authorList>
    </citation>
    <scope>NUCLEOTIDE SEQUENCE [LARGE SCALE GENOMIC DNA]</scope>
</reference>
<dbReference type="InterPro" id="IPR022742">
    <property type="entry name" value="Hydrolase_4"/>
</dbReference>